<dbReference type="SUPFAM" id="SSF57716">
    <property type="entry name" value="Glucocorticoid receptor-like (DNA-binding domain)"/>
    <property type="match status" value="1"/>
</dbReference>
<comment type="subcellular location">
    <subcellularLocation>
        <location evidence="1">Mitochondrion</location>
    </subcellularLocation>
</comment>
<dbReference type="EMBL" id="KP963206">
    <property type="protein sequence ID" value="AKI85090.1"/>
    <property type="molecule type" value="mRNA"/>
</dbReference>
<geneLocation type="mitochondrion" evidence="8"/>
<evidence type="ECO:0000313" key="8">
    <source>
        <dbReference type="EMBL" id="AKI85090.1"/>
    </source>
</evidence>
<protein>
    <recommendedName>
        <fullName evidence="6">Small ribosomal subunit protein uS14m</fullName>
    </recommendedName>
    <alternativeName>
        <fullName evidence="7">Ribosomal protein S14, mitochondrial</fullName>
    </alternativeName>
</protein>
<proteinExistence type="evidence at transcript level"/>
<evidence type="ECO:0000256" key="6">
    <source>
        <dbReference type="ARBA" id="ARBA00040774"/>
    </source>
</evidence>
<sequence length="139" mass="16197">MAFRAIVNRVSPTRFMNSISGATRYFSQGLEGVRPGKLKIDENRNVEDHRRRLLAAKFEMRRKLYKALCRDPSLPSDMRDAYRTKLSTLPRNSSFTRIRNRCIFSGRPRGVYSKFRMSRIVFRELASFGELLGVTKASW</sequence>
<reference evidence="8" key="1">
    <citation type="submission" date="2015-03" db="EMBL/GenBank/DDBJ databases">
        <title>Dynamic evolution of Geranium mitochondrial genomes through multiple horizontal and intracellular gene transfers.</title>
        <authorList>
            <person name="Park S."/>
            <person name="Grewe F."/>
            <person name="Zhu A."/>
            <person name="Ruhlman T.A."/>
            <person name="Sabir J."/>
            <person name="Mower J.P."/>
            <person name="Jansen R.K."/>
        </authorList>
    </citation>
    <scope>NUCLEOTIDE SEQUENCE</scope>
</reference>
<name>A0A0G2YFA7_EROTE</name>
<dbReference type="GO" id="GO:0015935">
    <property type="term" value="C:small ribosomal subunit"/>
    <property type="evidence" value="ECO:0007669"/>
    <property type="project" value="TreeGrafter"/>
</dbReference>
<dbReference type="PROSITE" id="PS00527">
    <property type="entry name" value="RIBOSOMAL_S14"/>
    <property type="match status" value="1"/>
</dbReference>
<dbReference type="Gene3D" id="1.10.287.1480">
    <property type="match status" value="1"/>
</dbReference>
<accession>A0A0G2YFA7</accession>
<dbReference type="InterPro" id="IPR001209">
    <property type="entry name" value="Ribosomal_uS14"/>
</dbReference>
<dbReference type="AlphaFoldDB" id="A0A0G2YFA7"/>
<dbReference type="GO" id="GO:0006412">
    <property type="term" value="P:translation"/>
    <property type="evidence" value="ECO:0007669"/>
    <property type="project" value="InterPro"/>
</dbReference>
<evidence type="ECO:0000256" key="5">
    <source>
        <dbReference type="ARBA" id="ARBA00023274"/>
    </source>
</evidence>
<keyword evidence="5" id="KW-0687">Ribonucleoprotein</keyword>
<keyword evidence="3 8" id="KW-0689">Ribosomal protein</keyword>
<organism evidence="8">
    <name type="scientific">Erodium texanum</name>
    <name type="common">Texas stork's bill</name>
    <dbReference type="NCBI Taxonomy" id="28960"/>
    <lineage>
        <taxon>Eukaryota</taxon>
        <taxon>Viridiplantae</taxon>
        <taxon>Streptophyta</taxon>
        <taxon>Embryophyta</taxon>
        <taxon>Tracheophyta</taxon>
        <taxon>Spermatophyta</taxon>
        <taxon>Magnoliopsida</taxon>
        <taxon>eudicotyledons</taxon>
        <taxon>Gunneridae</taxon>
        <taxon>Pentapetalae</taxon>
        <taxon>rosids</taxon>
        <taxon>malvids</taxon>
        <taxon>Geraniales</taxon>
        <taxon>Geraniaceae</taxon>
        <taxon>Erodium</taxon>
    </lineage>
</organism>
<gene>
    <name evidence="8" type="primary">rps14</name>
</gene>
<keyword evidence="4 8" id="KW-0496">Mitochondrion</keyword>
<evidence type="ECO:0000256" key="1">
    <source>
        <dbReference type="ARBA" id="ARBA00004173"/>
    </source>
</evidence>
<dbReference type="FunFam" id="1.10.287.1480:FF:000001">
    <property type="entry name" value="30S ribosomal protein S14"/>
    <property type="match status" value="1"/>
</dbReference>
<dbReference type="NCBIfam" id="NF006477">
    <property type="entry name" value="PRK08881.1"/>
    <property type="match status" value="1"/>
</dbReference>
<dbReference type="PANTHER" id="PTHR19836">
    <property type="entry name" value="30S RIBOSOMAL PROTEIN S14"/>
    <property type="match status" value="1"/>
</dbReference>
<dbReference type="GO" id="GO:0005739">
    <property type="term" value="C:mitochondrion"/>
    <property type="evidence" value="ECO:0007669"/>
    <property type="project" value="UniProtKB-SubCell"/>
</dbReference>
<evidence type="ECO:0000256" key="4">
    <source>
        <dbReference type="ARBA" id="ARBA00023128"/>
    </source>
</evidence>
<evidence type="ECO:0000256" key="3">
    <source>
        <dbReference type="ARBA" id="ARBA00022980"/>
    </source>
</evidence>
<dbReference type="GO" id="GO:0003735">
    <property type="term" value="F:structural constituent of ribosome"/>
    <property type="evidence" value="ECO:0007669"/>
    <property type="project" value="InterPro"/>
</dbReference>
<dbReference type="PANTHER" id="PTHR19836:SF30">
    <property type="entry name" value="RIBOSOMAL PROTEIN S14"/>
    <property type="match status" value="1"/>
</dbReference>
<dbReference type="Pfam" id="PF00253">
    <property type="entry name" value="Ribosomal_S14"/>
    <property type="match status" value="1"/>
</dbReference>
<evidence type="ECO:0000256" key="7">
    <source>
        <dbReference type="ARBA" id="ARBA00042804"/>
    </source>
</evidence>
<comment type="similarity">
    <text evidence="2">Belongs to the universal ribosomal protein uS14 family.</text>
</comment>
<evidence type="ECO:0000256" key="2">
    <source>
        <dbReference type="ARBA" id="ARBA00009083"/>
    </source>
</evidence>
<dbReference type="InterPro" id="IPR018271">
    <property type="entry name" value="Ribosomal_uS14_CS"/>
</dbReference>